<reference evidence="2" key="1">
    <citation type="submission" date="2021-01" db="EMBL/GenBank/DDBJ databases">
        <title>Phytophthora aleatoria, a newly-described species from Pinus radiata is distinct from Phytophthora cactorum isolates based on comparative genomics.</title>
        <authorList>
            <person name="Mcdougal R."/>
            <person name="Panda P."/>
            <person name="Williams N."/>
            <person name="Studholme D.J."/>
        </authorList>
    </citation>
    <scope>NUCLEOTIDE SEQUENCE</scope>
    <source>
        <strain evidence="2">NZFS 3830</strain>
    </source>
</reference>
<dbReference type="Proteomes" id="UP000688947">
    <property type="component" value="Unassembled WGS sequence"/>
</dbReference>
<dbReference type="AlphaFoldDB" id="A0A8T1U110"/>
<comment type="caution">
    <text evidence="2">The sequence shown here is derived from an EMBL/GenBank/DDBJ whole genome shotgun (WGS) entry which is preliminary data.</text>
</comment>
<accession>A0A8T1U110</accession>
<proteinExistence type="predicted"/>
<dbReference type="OrthoDB" id="116992at2759"/>
<feature type="compositionally biased region" description="Acidic residues" evidence="1">
    <location>
        <begin position="546"/>
        <end position="556"/>
    </location>
</feature>
<evidence type="ECO:0000256" key="1">
    <source>
        <dbReference type="SAM" id="MobiDB-lite"/>
    </source>
</evidence>
<evidence type="ECO:0008006" key="4">
    <source>
        <dbReference type="Google" id="ProtNLM"/>
    </source>
</evidence>
<feature type="region of interest" description="Disordered" evidence="1">
    <location>
        <begin position="534"/>
        <end position="563"/>
    </location>
</feature>
<dbReference type="EMBL" id="JAENGZ010000875">
    <property type="protein sequence ID" value="KAG6952915.1"/>
    <property type="molecule type" value="Genomic_DNA"/>
</dbReference>
<name>A0A8T1U110_9STRA</name>
<evidence type="ECO:0000313" key="2">
    <source>
        <dbReference type="EMBL" id="KAG6952915.1"/>
    </source>
</evidence>
<organism evidence="2 3">
    <name type="scientific">Phytophthora cactorum</name>
    <dbReference type="NCBI Taxonomy" id="29920"/>
    <lineage>
        <taxon>Eukaryota</taxon>
        <taxon>Sar</taxon>
        <taxon>Stramenopiles</taxon>
        <taxon>Oomycota</taxon>
        <taxon>Peronosporomycetes</taxon>
        <taxon>Peronosporales</taxon>
        <taxon>Peronosporaceae</taxon>
        <taxon>Phytophthora</taxon>
    </lineage>
</organism>
<sequence length="737" mass="82164">MPSKAKLREASLGNDCASVHLFMRQIDAFIKFALGMDPITRKRLPLRGLFGDVKAYFGMVETQGRGTLHIQFLIWLNRCPPNSAAVESLLESADSESFREQVVSYAQNSARKDPQAGIRATSVRESVAEPPLIKCSACNAQFISQHIRRNALLKFRPDYRPIKTEAPCRNSDAQAASIVRDRDINDVHLSGNPLFCGDVHLATDILEQTNSVRMTVCKSKDNPFRNAEVTRRMEILPPSVSDSKMDRTLLDRLVSALAVLLNQHLWSHTKSCFKQSTTTTNASFCRYHFPRDRADTTSFGPAGVELKRTLGHEFMNGFNDELMATFKCNHDIRILLGGSDVADRIHHWCKREEREKNESSTLGNQDGFTLARKRVAGMVYNMTNRQKIAGPLAALYLLPGIMLLLELLVNASADQDEPKFQAVSFLDDYIFRPDELENANLYEFTMWYFRSRNDNRSSKLGFIDGHPLQSTHRLGKSISELPTISLATPTAPTKIHGLTYLKAGQTRVVKFVIVIMDNMNDYYSGLQKAEVQSKAAKAAQPKNDGDDGSSSDDNDDLFGAGENIDFDDDIERARDDDEEFILMWEENNDASTVLNKNGFLDSVVKELAHGSQSTWPNDGVSSVDLMKKWVHDVRTDNALVAPVSSTVSTSRDTEVVELLGDVMLPGNLEWKPPPAPNVLANTMCTSSHVLAAPSEAETIVVAHTLIIVNAWHQLWLVKLVTFVARHVQICVHANVGA</sequence>
<gene>
    <name evidence="2" type="ORF">JG687_00012719</name>
</gene>
<protein>
    <recommendedName>
        <fullName evidence="4">Helitron helicase-like domain-containing protein</fullName>
    </recommendedName>
</protein>
<evidence type="ECO:0000313" key="3">
    <source>
        <dbReference type="Proteomes" id="UP000688947"/>
    </source>
</evidence>